<dbReference type="Proteomes" id="UP000192455">
    <property type="component" value="Unassembled WGS sequence"/>
</dbReference>
<reference evidence="2 3" key="1">
    <citation type="submission" date="2017-01" db="EMBL/GenBank/DDBJ databases">
        <authorList>
            <person name="Mah S.A."/>
            <person name="Swanson W.J."/>
            <person name="Moy G.W."/>
            <person name="Vacquier V.D."/>
        </authorList>
    </citation>
    <scope>NUCLEOTIDE SEQUENCE [LARGE SCALE GENOMIC DNA]</scope>
    <source>
        <strain evidence="2 3">DSM 21219</strain>
    </source>
</reference>
<proteinExistence type="predicted"/>
<dbReference type="EMBL" id="FTPS01000001">
    <property type="protein sequence ID" value="SIT75947.1"/>
    <property type="molecule type" value="Genomic_DNA"/>
</dbReference>
<feature type="transmembrane region" description="Helical" evidence="1">
    <location>
        <begin position="20"/>
        <end position="39"/>
    </location>
</feature>
<keyword evidence="1" id="KW-0472">Membrane</keyword>
<evidence type="ECO:0000313" key="3">
    <source>
        <dbReference type="Proteomes" id="UP000192455"/>
    </source>
</evidence>
<evidence type="ECO:0000313" key="2">
    <source>
        <dbReference type="EMBL" id="SIT75947.1"/>
    </source>
</evidence>
<dbReference type="AlphaFoldDB" id="A0A1R3WDI3"/>
<keyword evidence="3" id="KW-1185">Reference proteome</keyword>
<evidence type="ECO:0000256" key="1">
    <source>
        <dbReference type="SAM" id="Phobius"/>
    </source>
</evidence>
<sequence length="40" mass="4349">MRKQIEGALRRSRVTLVSDAIGAASLMVMLLVALHLPAIF</sequence>
<keyword evidence="1" id="KW-0812">Transmembrane</keyword>
<name>A0A1R3WDI3_9RHOB</name>
<keyword evidence="1" id="KW-1133">Transmembrane helix</keyword>
<gene>
    <name evidence="2" type="ORF">SAMN05421849_0413</name>
</gene>
<organism evidence="2 3">
    <name type="scientific">Pontibaca methylaminivorans</name>
    <dbReference type="NCBI Taxonomy" id="515897"/>
    <lineage>
        <taxon>Bacteria</taxon>
        <taxon>Pseudomonadati</taxon>
        <taxon>Pseudomonadota</taxon>
        <taxon>Alphaproteobacteria</taxon>
        <taxon>Rhodobacterales</taxon>
        <taxon>Roseobacteraceae</taxon>
        <taxon>Pontibaca</taxon>
    </lineage>
</organism>
<accession>A0A1R3WDI3</accession>
<dbReference type="RefSeq" id="WP_268802037.1">
    <property type="nucleotide sequence ID" value="NZ_FTPS01000001.1"/>
</dbReference>
<protein>
    <submittedName>
        <fullName evidence="2">Uncharacterized protein</fullName>
    </submittedName>
</protein>